<dbReference type="EMBL" id="CM042047">
    <property type="protein sequence ID" value="KAI3769758.1"/>
    <property type="molecule type" value="Genomic_DNA"/>
</dbReference>
<organism evidence="1 2">
    <name type="scientific">Arctium lappa</name>
    <name type="common">Greater burdock</name>
    <name type="synonym">Lappa major</name>
    <dbReference type="NCBI Taxonomy" id="4217"/>
    <lineage>
        <taxon>Eukaryota</taxon>
        <taxon>Viridiplantae</taxon>
        <taxon>Streptophyta</taxon>
        <taxon>Embryophyta</taxon>
        <taxon>Tracheophyta</taxon>
        <taxon>Spermatophyta</taxon>
        <taxon>Magnoliopsida</taxon>
        <taxon>eudicotyledons</taxon>
        <taxon>Gunneridae</taxon>
        <taxon>Pentapetalae</taxon>
        <taxon>asterids</taxon>
        <taxon>campanulids</taxon>
        <taxon>Asterales</taxon>
        <taxon>Asteraceae</taxon>
        <taxon>Carduoideae</taxon>
        <taxon>Cardueae</taxon>
        <taxon>Arctiinae</taxon>
        <taxon>Arctium</taxon>
    </lineage>
</organism>
<proteinExistence type="predicted"/>
<reference evidence="2" key="1">
    <citation type="journal article" date="2022" name="Mol. Ecol. Resour.">
        <title>The genomes of chicory, endive, great burdock and yacon provide insights into Asteraceae palaeo-polyploidization history and plant inulin production.</title>
        <authorList>
            <person name="Fan W."/>
            <person name="Wang S."/>
            <person name="Wang H."/>
            <person name="Wang A."/>
            <person name="Jiang F."/>
            <person name="Liu H."/>
            <person name="Zhao H."/>
            <person name="Xu D."/>
            <person name="Zhang Y."/>
        </authorList>
    </citation>
    <scope>NUCLEOTIDE SEQUENCE [LARGE SCALE GENOMIC DNA]</scope>
    <source>
        <strain evidence="2">cv. Niubang</strain>
    </source>
</reference>
<gene>
    <name evidence="1" type="ORF">L6452_00871</name>
</gene>
<keyword evidence="2" id="KW-1185">Reference proteome</keyword>
<evidence type="ECO:0000313" key="2">
    <source>
        <dbReference type="Proteomes" id="UP001055879"/>
    </source>
</evidence>
<comment type="caution">
    <text evidence="1">The sequence shown here is derived from an EMBL/GenBank/DDBJ whole genome shotgun (WGS) entry which is preliminary data.</text>
</comment>
<protein>
    <submittedName>
        <fullName evidence="1">Uncharacterized protein</fullName>
    </submittedName>
</protein>
<name>A0ACB9FG40_ARCLA</name>
<dbReference type="Proteomes" id="UP001055879">
    <property type="component" value="Linkage Group LG01"/>
</dbReference>
<reference evidence="1 2" key="2">
    <citation type="journal article" date="2022" name="Mol. Ecol. Resour.">
        <title>The genomes of chicory, endive, great burdock and yacon provide insights into Asteraceae paleo-polyploidization history and plant inulin production.</title>
        <authorList>
            <person name="Fan W."/>
            <person name="Wang S."/>
            <person name="Wang H."/>
            <person name="Wang A."/>
            <person name="Jiang F."/>
            <person name="Liu H."/>
            <person name="Zhao H."/>
            <person name="Xu D."/>
            <person name="Zhang Y."/>
        </authorList>
    </citation>
    <scope>NUCLEOTIDE SEQUENCE [LARGE SCALE GENOMIC DNA]</scope>
    <source>
        <strain evidence="2">cv. Niubang</strain>
    </source>
</reference>
<accession>A0ACB9FG40</accession>
<evidence type="ECO:0000313" key="1">
    <source>
        <dbReference type="EMBL" id="KAI3769758.1"/>
    </source>
</evidence>
<sequence length="141" mass="15339">MKQIARRLPVRRSGRRPATAVEPHVAADPLPPLKPPPLKPLLASTPPSHPPMPKTHHHHPTNPPPPSTTDVPPPQTTETQKPPVEKPSSEPLIEGKMPQDQAVSHSIPTALDGSRLLDGLHGSSCHGYWARLLLKIWAADF</sequence>